<dbReference type="Pfam" id="PF07690">
    <property type="entry name" value="MFS_1"/>
    <property type="match status" value="1"/>
</dbReference>
<keyword evidence="2 5" id="KW-0812">Transmembrane</keyword>
<dbReference type="InterPro" id="IPR011701">
    <property type="entry name" value="MFS"/>
</dbReference>
<feature type="transmembrane region" description="Helical" evidence="5">
    <location>
        <begin position="116"/>
        <end position="135"/>
    </location>
</feature>
<evidence type="ECO:0000256" key="2">
    <source>
        <dbReference type="ARBA" id="ARBA00022692"/>
    </source>
</evidence>
<reference evidence="7 8" key="1">
    <citation type="submission" date="2016-10" db="EMBL/GenBank/DDBJ databases">
        <authorList>
            <person name="de Groot N.N."/>
        </authorList>
    </citation>
    <scope>NUCLEOTIDE SEQUENCE [LARGE SCALE GENOMIC DNA]</scope>
    <source>
        <strain evidence="7 8">CGMCC 4.3510</strain>
    </source>
</reference>
<dbReference type="GO" id="GO:0005886">
    <property type="term" value="C:plasma membrane"/>
    <property type="evidence" value="ECO:0007669"/>
    <property type="project" value="UniProtKB-SubCell"/>
</dbReference>
<dbReference type="SUPFAM" id="SSF103473">
    <property type="entry name" value="MFS general substrate transporter"/>
    <property type="match status" value="1"/>
</dbReference>
<dbReference type="InterPro" id="IPR020846">
    <property type="entry name" value="MFS_dom"/>
</dbReference>
<dbReference type="AlphaFoldDB" id="A0A1I2IUK5"/>
<dbReference type="STRING" id="380248.SAMN05216251_114189"/>
<dbReference type="PROSITE" id="PS50850">
    <property type="entry name" value="MFS"/>
    <property type="match status" value="1"/>
</dbReference>
<evidence type="ECO:0000256" key="5">
    <source>
        <dbReference type="SAM" id="Phobius"/>
    </source>
</evidence>
<keyword evidence="8" id="KW-1185">Reference proteome</keyword>
<dbReference type="PANTHER" id="PTHR23501:SF1">
    <property type="entry name" value="TRANSPORT PROTEIN HSRA-RELATED"/>
    <property type="match status" value="1"/>
</dbReference>
<dbReference type="GO" id="GO:0022857">
    <property type="term" value="F:transmembrane transporter activity"/>
    <property type="evidence" value="ECO:0007669"/>
    <property type="project" value="InterPro"/>
</dbReference>
<feature type="transmembrane region" description="Helical" evidence="5">
    <location>
        <begin position="31"/>
        <end position="51"/>
    </location>
</feature>
<gene>
    <name evidence="7" type="ORF">SAMN05216251_114189</name>
</gene>
<name>A0A1I2IUK5_9ACTN</name>
<comment type="subcellular location">
    <subcellularLocation>
        <location evidence="1">Cell membrane</location>
        <topology evidence="1">Multi-pass membrane protein</topology>
    </subcellularLocation>
</comment>
<evidence type="ECO:0000256" key="3">
    <source>
        <dbReference type="ARBA" id="ARBA00022989"/>
    </source>
</evidence>
<organism evidence="7 8">
    <name type="scientific">Actinacidiphila alni</name>
    <dbReference type="NCBI Taxonomy" id="380248"/>
    <lineage>
        <taxon>Bacteria</taxon>
        <taxon>Bacillati</taxon>
        <taxon>Actinomycetota</taxon>
        <taxon>Actinomycetes</taxon>
        <taxon>Kitasatosporales</taxon>
        <taxon>Streptomycetaceae</taxon>
        <taxon>Actinacidiphila</taxon>
    </lineage>
</organism>
<evidence type="ECO:0000256" key="4">
    <source>
        <dbReference type="ARBA" id="ARBA00023136"/>
    </source>
</evidence>
<dbReference type="Proteomes" id="UP000199323">
    <property type="component" value="Unassembled WGS sequence"/>
</dbReference>
<protein>
    <submittedName>
        <fullName evidence="7">Major Facilitator Superfamily protein</fullName>
    </submittedName>
</protein>
<proteinExistence type="predicted"/>
<dbReference type="InterPro" id="IPR036259">
    <property type="entry name" value="MFS_trans_sf"/>
</dbReference>
<dbReference type="Gene3D" id="1.20.1720.10">
    <property type="entry name" value="Multidrug resistance protein D"/>
    <property type="match status" value="1"/>
</dbReference>
<keyword evidence="3 5" id="KW-1133">Transmembrane helix</keyword>
<keyword evidence="4 5" id="KW-0472">Membrane</keyword>
<feature type="domain" description="Major facilitator superfamily (MFS) profile" evidence="6">
    <location>
        <begin position="1"/>
        <end position="181"/>
    </location>
</feature>
<feature type="transmembrane region" description="Helical" evidence="5">
    <location>
        <begin position="147"/>
        <end position="166"/>
    </location>
</feature>
<sequence length="181" mass="19005">MNPLNPLNVLSAVNPPERGGRKKVFDRRMTLVASVTILGSLLCGLANSMALLVVARAVQGIGGGMLLSTGQTILAREAGPGRLGRVMAVVGIPSMLGPLLGPIFGGLILSRLSWRWIFFVNLPLGLIGIAMAWVILDRGDRGMPRKLDLVGLALLPPGLAALVYGISEFGNAGRAWTSRAS</sequence>
<accession>A0A1I2IUK5</accession>
<evidence type="ECO:0000313" key="7">
    <source>
        <dbReference type="EMBL" id="SFF45313.1"/>
    </source>
</evidence>
<evidence type="ECO:0000256" key="1">
    <source>
        <dbReference type="ARBA" id="ARBA00004651"/>
    </source>
</evidence>
<evidence type="ECO:0000259" key="6">
    <source>
        <dbReference type="PROSITE" id="PS50850"/>
    </source>
</evidence>
<feature type="transmembrane region" description="Helical" evidence="5">
    <location>
        <begin position="86"/>
        <end position="110"/>
    </location>
</feature>
<dbReference type="EMBL" id="FONG01000014">
    <property type="protein sequence ID" value="SFF45313.1"/>
    <property type="molecule type" value="Genomic_DNA"/>
</dbReference>
<evidence type="ECO:0000313" key="8">
    <source>
        <dbReference type="Proteomes" id="UP000199323"/>
    </source>
</evidence>
<dbReference type="PANTHER" id="PTHR23501">
    <property type="entry name" value="MAJOR FACILITATOR SUPERFAMILY"/>
    <property type="match status" value="1"/>
</dbReference>